<name>A0A5A7SV16_CUCMM</name>
<dbReference type="EMBL" id="SSTE01020479">
    <property type="protein sequence ID" value="KAA0034810.1"/>
    <property type="molecule type" value="Genomic_DNA"/>
</dbReference>
<evidence type="ECO:0000313" key="3">
    <source>
        <dbReference type="Proteomes" id="UP000321393"/>
    </source>
</evidence>
<feature type="compositionally biased region" description="Polar residues" evidence="1">
    <location>
        <begin position="9"/>
        <end position="18"/>
    </location>
</feature>
<evidence type="ECO:0000313" key="2">
    <source>
        <dbReference type="EMBL" id="KAA0034810.1"/>
    </source>
</evidence>
<sequence length="137" mass="15412">MREGCPGDNSETTQPSSTPRRRQQSQLLKLERYVHNNGRIPMSIAYIAEKPISPHVVRFSQGLGLCVRRTFPVRCLSTYLCLISTIKQRIDLLSIKCSCLSRSLNDTVIDITKKSNSSALVPANPRGFFATLWGRDM</sequence>
<dbReference type="AlphaFoldDB" id="A0A5A7SV16"/>
<comment type="caution">
    <text evidence="2">The sequence shown here is derived from an EMBL/GenBank/DDBJ whole genome shotgun (WGS) entry which is preliminary data.</text>
</comment>
<feature type="region of interest" description="Disordered" evidence="1">
    <location>
        <begin position="1"/>
        <end position="24"/>
    </location>
</feature>
<accession>A0A5A7SV16</accession>
<reference evidence="2 3" key="1">
    <citation type="submission" date="2019-08" db="EMBL/GenBank/DDBJ databases">
        <title>Draft genome sequences of two oriental melons (Cucumis melo L. var makuwa).</title>
        <authorList>
            <person name="Kwon S.-Y."/>
        </authorList>
    </citation>
    <scope>NUCLEOTIDE SEQUENCE [LARGE SCALE GENOMIC DNA]</scope>
    <source>
        <strain evidence="3">cv. SW 3</strain>
        <tissue evidence="2">Leaf</tissue>
    </source>
</reference>
<organism evidence="2 3">
    <name type="scientific">Cucumis melo var. makuwa</name>
    <name type="common">Oriental melon</name>
    <dbReference type="NCBI Taxonomy" id="1194695"/>
    <lineage>
        <taxon>Eukaryota</taxon>
        <taxon>Viridiplantae</taxon>
        <taxon>Streptophyta</taxon>
        <taxon>Embryophyta</taxon>
        <taxon>Tracheophyta</taxon>
        <taxon>Spermatophyta</taxon>
        <taxon>Magnoliopsida</taxon>
        <taxon>eudicotyledons</taxon>
        <taxon>Gunneridae</taxon>
        <taxon>Pentapetalae</taxon>
        <taxon>rosids</taxon>
        <taxon>fabids</taxon>
        <taxon>Cucurbitales</taxon>
        <taxon>Cucurbitaceae</taxon>
        <taxon>Benincaseae</taxon>
        <taxon>Cucumis</taxon>
    </lineage>
</organism>
<protein>
    <submittedName>
        <fullName evidence="2">CACTA en-spm transposon protein</fullName>
    </submittedName>
</protein>
<dbReference type="Proteomes" id="UP000321393">
    <property type="component" value="Unassembled WGS sequence"/>
</dbReference>
<evidence type="ECO:0000256" key="1">
    <source>
        <dbReference type="SAM" id="MobiDB-lite"/>
    </source>
</evidence>
<gene>
    <name evidence="2" type="ORF">E6C27_scaffold213G00440</name>
</gene>
<proteinExistence type="predicted"/>